<accession>A0AAV4Q663</accession>
<organism evidence="1 2">
    <name type="scientific">Caerostris extrusa</name>
    <name type="common">Bark spider</name>
    <name type="synonym">Caerostris bankana</name>
    <dbReference type="NCBI Taxonomy" id="172846"/>
    <lineage>
        <taxon>Eukaryota</taxon>
        <taxon>Metazoa</taxon>
        <taxon>Ecdysozoa</taxon>
        <taxon>Arthropoda</taxon>
        <taxon>Chelicerata</taxon>
        <taxon>Arachnida</taxon>
        <taxon>Araneae</taxon>
        <taxon>Araneomorphae</taxon>
        <taxon>Entelegynae</taxon>
        <taxon>Araneoidea</taxon>
        <taxon>Araneidae</taxon>
        <taxon>Caerostris</taxon>
    </lineage>
</organism>
<dbReference type="AlphaFoldDB" id="A0AAV4Q663"/>
<proteinExistence type="predicted"/>
<keyword evidence="2" id="KW-1185">Reference proteome</keyword>
<reference evidence="1 2" key="1">
    <citation type="submission" date="2021-06" db="EMBL/GenBank/DDBJ databases">
        <title>Caerostris extrusa draft genome.</title>
        <authorList>
            <person name="Kono N."/>
            <person name="Arakawa K."/>
        </authorList>
    </citation>
    <scope>NUCLEOTIDE SEQUENCE [LARGE SCALE GENOMIC DNA]</scope>
</reference>
<comment type="caution">
    <text evidence="1">The sequence shown here is derived from an EMBL/GenBank/DDBJ whole genome shotgun (WGS) entry which is preliminary data.</text>
</comment>
<gene>
    <name evidence="1" type="ORF">CEXT_597211</name>
</gene>
<dbReference type="Proteomes" id="UP001054945">
    <property type="component" value="Unassembled WGS sequence"/>
</dbReference>
<protein>
    <submittedName>
        <fullName evidence="1">Uncharacterized protein</fullName>
    </submittedName>
</protein>
<evidence type="ECO:0000313" key="2">
    <source>
        <dbReference type="Proteomes" id="UP001054945"/>
    </source>
</evidence>
<name>A0AAV4Q663_CAEEX</name>
<evidence type="ECO:0000313" key="1">
    <source>
        <dbReference type="EMBL" id="GIY04950.1"/>
    </source>
</evidence>
<sequence>MRSTFFQPCVMPFCSKSRFRCQGVIFLAQSNDGYRMIDEPQADHAKDAERPAVASSYHGIYVLRRGPLR</sequence>
<dbReference type="EMBL" id="BPLR01005778">
    <property type="protein sequence ID" value="GIY04950.1"/>
    <property type="molecule type" value="Genomic_DNA"/>
</dbReference>